<sequence length="123" mass="14153">MYIKTPFYWFLLFVANSIFQLTLQHQLIIDGRMIIPNDIITLEGKIDGKSQDLVAFKNCKCKESDGIHWSMKNESDETLLCVVNRKNNIIFSQHIGGGTGARSFHLNIPFNEPLYVDVYLTEK</sequence>
<keyword evidence="1" id="KW-1133">Transmembrane helix</keyword>
<dbReference type="EMBL" id="VSWC01000144">
    <property type="protein sequence ID" value="KAA1078155.1"/>
    <property type="molecule type" value="Genomic_DNA"/>
</dbReference>
<feature type="transmembrane region" description="Helical" evidence="1">
    <location>
        <begin position="6"/>
        <end position="23"/>
    </location>
</feature>
<dbReference type="AlphaFoldDB" id="A0A5B0MML9"/>
<dbReference type="Proteomes" id="UP000324748">
    <property type="component" value="Unassembled WGS sequence"/>
</dbReference>
<evidence type="ECO:0000256" key="1">
    <source>
        <dbReference type="SAM" id="Phobius"/>
    </source>
</evidence>
<comment type="caution">
    <text evidence="2">The sequence shown here is derived from an EMBL/GenBank/DDBJ whole genome shotgun (WGS) entry which is preliminary data.</text>
</comment>
<keyword evidence="1" id="KW-0812">Transmembrane</keyword>
<accession>A0A5B0MML9</accession>
<evidence type="ECO:0000313" key="3">
    <source>
        <dbReference type="Proteomes" id="UP000324748"/>
    </source>
</evidence>
<organism evidence="2 3">
    <name type="scientific">Puccinia graminis f. sp. tritici</name>
    <dbReference type="NCBI Taxonomy" id="56615"/>
    <lineage>
        <taxon>Eukaryota</taxon>
        <taxon>Fungi</taxon>
        <taxon>Dikarya</taxon>
        <taxon>Basidiomycota</taxon>
        <taxon>Pucciniomycotina</taxon>
        <taxon>Pucciniomycetes</taxon>
        <taxon>Pucciniales</taxon>
        <taxon>Pucciniaceae</taxon>
        <taxon>Puccinia</taxon>
    </lineage>
</organism>
<keyword evidence="3" id="KW-1185">Reference proteome</keyword>
<name>A0A5B0MML9_PUCGR</name>
<gene>
    <name evidence="2" type="ORF">PGT21_029632</name>
</gene>
<protein>
    <submittedName>
        <fullName evidence="2">Uncharacterized protein</fullName>
    </submittedName>
</protein>
<proteinExistence type="predicted"/>
<evidence type="ECO:0000313" key="2">
    <source>
        <dbReference type="EMBL" id="KAA1078155.1"/>
    </source>
</evidence>
<keyword evidence="1" id="KW-0472">Membrane</keyword>
<reference evidence="2 3" key="1">
    <citation type="submission" date="2019-05" db="EMBL/GenBank/DDBJ databases">
        <title>Emergence of the Ug99 lineage of the wheat stem rust pathogen through somatic hybridization.</title>
        <authorList>
            <person name="Li F."/>
            <person name="Upadhyaya N.M."/>
            <person name="Sperschneider J."/>
            <person name="Matny O."/>
            <person name="Nguyen-Phuc H."/>
            <person name="Mago R."/>
            <person name="Raley C."/>
            <person name="Miller M.E."/>
            <person name="Silverstein K.A.T."/>
            <person name="Henningsen E."/>
            <person name="Hirsch C.D."/>
            <person name="Visser B."/>
            <person name="Pretorius Z.A."/>
            <person name="Steffenson B.J."/>
            <person name="Schwessinger B."/>
            <person name="Dodds P.N."/>
            <person name="Figueroa M."/>
        </authorList>
    </citation>
    <scope>NUCLEOTIDE SEQUENCE [LARGE SCALE GENOMIC DNA]</scope>
    <source>
        <strain evidence="2">21-0</strain>
    </source>
</reference>